<comment type="pathway">
    <text evidence="4 21">Amino-acid biosynthesis; L-methionine biosynthesis via de novo pathway; L-methionine from L-homocysteine (MetH route): step 1/1.</text>
</comment>
<evidence type="ECO:0000256" key="20">
    <source>
        <dbReference type="NCBIfam" id="TIGR02082"/>
    </source>
</evidence>
<dbReference type="Gene3D" id="3.20.20.20">
    <property type="entry name" value="Dihydropteroate synthase-like"/>
    <property type="match status" value="1"/>
</dbReference>
<keyword evidence="14" id="KW-0677">Repeat</keyword>
<feature type="binding site" evidence="23">
    <location>
        <begin position="752"/>
        <end position="756"/>
    </location>
    <ligand>
        <name>methylcob(III)alamin</name>
        <dbReference type="ChEBI" id="CHEBI:28115"/>
    </ligand>
</feature>
<dbReference type="STRING" id="694427.Palpr_1747"/>
<comment type="function">
    <text evidence="18 21">Catalyzes the transfer of a methyl group from methyl-cobalamin to homocysteine, yielding enzyme-bound cob(I)alamin and methionine. Subsequently, remethylates the cofactor using methyltetrahydrofolate.</text>
</comment>
<dbReference type="SMART" id="SM01018">
    <property type="entry name" value="B12-binding_2"/>
    <property type="match status" value="1"/>
</dbReference>
<comment type="domain">
    <text evidence="21">Modular enzyme with four functionally distinct domains. The isolated Hcy-binding domain catalyzes methyl transfer from free methylcobalamin to homocysteine. The Hcy-binding domain in association with the pterin-binding domain catalyzes the methylation of cob(I)alamin by methyltetrahydrofolate and the methylation of homocysteine. The B12-binding domain binds the cofactor. The AdoMet activation domain binds S-adenosyl-L-methionine. Under aerobic conditions cob(I)alamin can be converted to inactive cob(II)alamin. Reductive methylation by S-adenosyl-L-methionine and flavodoxin regenerates methylcobalamin.</text>
</comment>
<reference key="1">
    <citation type="submission" date="2010-11" db="EMBL/GenBank/DDBJ databases">
        <title>The complete genome of Paludibacter propionicigenes DSM 17365.</title>
        <authorList>
            <consortium name="US DOE Joint Genome Institute (JGI-PGF)"/>
            <person name="Lucas S."/>
            <person name="Copeland A."/>
            <person name="Lapidus A."/>
            <person name="Bruce D."/>
            <person name="Goodwin L."/>
            <person name="Pitluck S."/>
            <person name="Kyrpides N."/>
            <person name="Mavromatis K."/>
            <person name="Ivanova N."/>
            <person name="Munk A.C."/>
            <person name="Brettin T."/>
            <person name="Detter J.C."/>
            <person name="Han C."/>
            <person name="Tapia R."/>
            <person name="Land M."/>
            <person name="Hauser L."/>
            <person name="Markowitz V."/>
            <person name="Cheng J.-F."/>
            <person name="Hugenholtz P."/>
            <person name="Woyke T."/>
            <person name="Wu D."/>
            <person name="Gronow S."/>
            <person name="Wellnitz S."/>
            <person name="Brambilla E."/>
            <person name="Klenk H.-P."/>
            <person name="Eisen J.A."/>
        </authorList>
    </citation>
    <scope>NUCLEOTIDE SEQUENCE</scope>
    <source>
        <strain>WB4</strain>
    </source>
</reference>
<evidence type="ECO:0000256" key="17">
    <source>
        <dbReference type="ARBA" id="ARBA00023285"/>
    </source>
</evidence>
<dbReference type="SUPFAM" id="SSF47644">
    <property type="entry name" value="Methionine synthase domain"/>
    <property type="match status" value="1"/>
</dbReference>
<comment type="catalytic activity">
    <reaction evidence="1 21">
        <text>(6S)-5-methyl-5,6,7,8-tetrahydrofolate + L-homocysteine = (6S)-5,6,7,8-tetrahydrofolate + L-methionine</text>
        <dbReference type="Rhea" id="RHEA:11172"/>
        <dbReference type="ChEBI" id="CHEBI:18608"/>
        <dbReference type="ChEBI" id="CHEBI:57453"/>
        <dbReference type="ChEBI" id="CHEBI:57844"/>
        <dbReference type="ChEBI" id="CHEBI:58199"/>
        <dbReference type="EC" id="2.1.1.13"/>
    </reaction>
</comment>
<dbReference type="InterPro" id="IPR036724">
    <property type="entry name" value="Cobalamin-bd_sf"/>
</dbReference>
<keyword evidence="12 21" id="KW-0949">S-adenosyl-L-methionine</keyword>
<feature type="binding site" evidence="22 24">
    <location>
        <position position="305"/>
    </location>
    <ligand>
        <name>Zn(2+)</name>
        <dbReference type="ChEBI" id="CHEBI:29105"/>
    </ligand>
</feature>
<dbReference type="InterPro" id="IPR050554">
    <property type="entry name" value="Met_Synthase/Corrinoid"/>
</dbReference>
<keyword evidence="11 21" id="KW-0808">Transferase</keyword>
<dbReference type="PANTHER" id="PTHR45833:SF1">
    <property type="entry name" value="METHIONINE SYNTHASE"/>
    <property type="match status" value="1"/>
</dbReference>
<dbReference type="CDD" id="cd02069">
    <property type="entry name" value="methionine_synthase_B12_BD"/>
    <property type="match status" value="1"/>
</dbReference>
<evidence type="ECO:0000256" key="15">
    <source>
        <dbReference type="ARBA" id="ARBA00022833"/>
    </source>
</evidence>
<dbReference type="NCBIfam" id="NF007024">
    <property type="entry name" value="PRK09490.1"/>
    <property type="match status" value="1"/>
</dbReference>
<gene>
    <name evidence="29" type="ordered locus">Palpr_1747</name>
</gene>
<keyword evidence="30" id="KW-1185">Reference proteome</keyword>
<evidence type="ECO:0000256" key="3">
    <source>
        <dbReference type="ARBA" id="ARBA00001956"/>
    </source>
</evidence>
<dbReference type="PROSITE" id="PS51332">
    <property type="entry name" value="B12_BINDING"/>
    <property type="match status" value="1"/>
</dbReference>
<feature type="domain" description="B12-binding" evidence="27">
    <location>
        <begin position="742"/>
        <end position="877"/>
    </location>
</feature>
<reference evidence="29 30" key="2">
    <citation type="journal article" date="2011" name="Stand. Genomic Sci.">
        <title>Complete genome sequence of Paludibacter propionicigenes type strain (WB4).</title>
        <authorList>
            <person name="Gronow S."/>
            <person name="Munk C."/>
            <person name="Lapidus A."/>
            <person name="Nolan M."/>
            <person name="Lucas S."/>
            <person name="Hammon N."/>
            <person name="Deshpande S."/>
            <person name="Cheng J.F."/>
            <person name="Tapia R."/>
            <person name="Han C."/>
            <person name="Goodwin L."/>
            <person name="Pitluck S."/>
            <person name="Liolios K."/>
            <person name="Ivanova N."/>
            <person name="Mavromatis K."/>
            <person name="Mikhailova N."/>
            <person name="Pati A."/>
            <person name="Chen A."/>
            <person name="Palaniappan K."/>
            <person name="Land M."/>
            <person name="Hauser L."/>
            <person name="Chang Y.J."/>
            <person name="Jeffries C.D."/>
            <person name="Brambilla E."/>
            <person name="Rohde M."/>
            <person name="Goker M."/>
            <person name="Detter J.C."/>
            <person name="Woyke T."/>
            <person name="Bristow J."/>
            <person name="Eisen J.A."/>
            <person name="Markowitz V."/>
            <person name="Hugenholtz P."/>
            <person name="Kyrpides N.C."/>
            <person name="Klenk H.P."/>
        </authorList>
    </citation>
    <scope>NUCLEOTIDE SEQUENCE [LARGE SCALE GENOMIC DNA]</scope>
    <source>
        <strain evidence="30">DSM 17365 / JCM 13257 / WB4</strain>
    </source>
</reference>
<comment type="cofactor">
    <cofactor evidence="2 21 24">
        <name>Zn(2+)</name>
        <dbReference type="ChEBI" id="CHEBI:29105"/>
    </cofactor>
</comment>
<comment type="cofactor">
    <cofactor evidence="3 21 22">
        <name>methylcob(III)alamin</name>
        <dbReference type="ChEBI" id="CHEBI:28115"/>
    </cofactor>
</comment>
<dbReference type="SUPFAM" id="SSF82282">
    <property type="entry name" value="Homocysteine S-methyltransferase"/>
    <property type="match status" value="1"/>
</dbReference>
<dbReference type="CDD" id="cd00740">
    <property type="entry name" value="MeTr"/>
    <property type="match status" value="1"/>
</dbReference>
<dbReference type="InterPro" id="IPR036589">
    <property type="entry name" value="HCY_dom_sf"/>
</dbReference>
<keyword evidence="8 21" id="KW-0489">Methyltransferase</keyword>
<dbReference type="PIRSF" id="PIRSF000381">
    <property type="entry name" value="MetH"/>
    <property type="match status" value="1"/>
</dbReference>
<dbReference type="PANTHER" id="PTHR45833">
    <property type="entry name" value="METHIONINE SYNTHASE"/>
    <property type="match status" value="1"/>
</dbReference>
<dbReference type="GO" id="GO:0046653">
    <property type="term" value="P:tetrahydrofolate metabolic process"/>
    <property type="evidence" value="ECO:0007669"/>
    <property type="project" value="TreeGrafter"/>
</dbReference>
<dbReference type="Pfam" id="PF02310">
    <property type="entry name" value="B12-binding"/>
    <property type="match status" value="1"/>
</dbReference>
<evidence type="ECO:0000259" key="28">
    <source>
        <dbReference type="PROSITE" id="PS51337"/>
    </source>
</evidence>
<evidence type="ECO:0000256" key="2">
    <source>
        <dbReference type="ARBA" id="ARBA00001947"/>
    </source>
</evidence>
<feature type="domain" description="B12-binding N-terminal" evidence="28">
    <location>
        <begin position="644"/>
        <end position="738"/>
    </location>
</feature>
<evidence type="ECO:0000256" key="18">
    <source>
        <dbReference type="ARBA" id="ARBA00025552"/>
    </source>
</evidence>
<dbReference type="FunFam" id="1.10.1240.10:FF:000001">
    <property type="entry name" value="Methionine synthase"/>
    <property type="match status" value="1"/>
</dbReference>
<dbReference type="Pfam" id="PF00809">
    <property type="entry name" value="Pterin_bind"/>
    <property type="match status" value="1"/>
</dbReference>
<keyword evidence="10 21" id="KW-0846">Cobalamin</keyword>
<dbReference type="OrthoDB" id="9803687at2"/>
<dbReference type="InterPro" id="IPR036594">
    <property type="entry name" value="Meth_synthase_dom"/>
</dbReference>
<evidence type="ECO:0000256" key="1">
    <source>
        <dbReference type="ARBA" id="ARBA00001700"/>
    </source>
</evidence>
<evidence type="ECO:0000256" key="6">
    <source>
        <dbReference type="ARBA" id="ARBA00012032"/>
    </source>
</evidence>
<dbReference type="eggNOG" id="COG1410">
    <property type="taxonomic scope" value="Bacteria"/>
</dbReference>
<evidence type="ECO:0000259" key="25">
    <source>
        <dbReference type="PROSITE" id="PS50970"/>
    </source>
</evidence>
<dbReference type="FunFam" id="3.20.20.330:FF:000001">
    <property type="entry name" value="Methionine synthase"/>
    <property type="match status" value="1"/>
</dbReference>
<feature type="domain" description="Pterin-binding" evidence="26">
    <location>
        <begin position="351"/>
        <end position="612"/>
    </location>
</feature>
<dbReference type="InterPro" id="IPR011005">
    <property type="entry name" value="Dihydropteroate_synth-like_sf"/>
</dbReference>
<evidence type="ECO:0000256" key="14">
    <source>
        <dbReference type="ARBA" id="ARBA00022737"/>
    </source>
</evidence>
<evidence type="ECO:0000256" key="24">
    <source>
        <dbReference type="PROSITE-ProRule" id="PRU00333"/>
    </source>
</evidence>
<dbReference type="SUPFAM" id="SSF51717">
    <property type="entry name" value="Dihydropteroate synthetase-like"/>
    <property type="match status" value="1"/>
</dbReference>
<evidence type="ECO:0000256" key="19">
    <source>
        <dbReference type="ARBA" id="ARBA00031040"/>
    </source>
</evidence>
<dbReference type="UniPathway" id="UPA00051">
    <property type="reaction ID" value="UER00081"/>
</dbReference>
<dbReference type="Pfam" id="PF02607">
    <property type="entry name" value="B12-binding_2"/>
    <property type="match status" value="1"/>
</dbReference>
<dbReference type="InterPro" id="IPR033706">
    <property type="entry name" value="Met_synthase_B12-bd"/>
</dbReference>
<keyword evidence="16 21" id="KW-0486">Methionine biosynthesis</keyword>
<dbReference type="FunFam" id="3.20.20.20:FF:000002">
    <property type="entry name" value="Methionine synthase"/>
    <property type="match status" value="1"/>
</dbReference>
<dbReference type="PROSITE" id="PS51337">
    <property type="entry name" value="B12_BINDING_NTER"/>
    <property type="match status" value="1"/>
</dbReference>
<evidence type="ECO:0000256" key="22">
    <source>
        <dbReference type="PIRSR" id="PIRSR000381-1"/>
    </source>
</evidence>
<dbReference type="AlphaFoldDB" id="E4T592"/>
<dbReference type="EMBL" id="CP002345">
    <property type="protein sequence ID" value="ADQ79886.1"/>
    <property type="molecule type" value="Genomic_DNA"/>
</dbReference>
<dbReference type="Gene3D" id="1.10.1240.10">
    <property type="entry name" value="Methionine synthase domain"/>
    <property type="match status" value="1"/>
</dbReference>
<evidence type="ECO:0000256" key="5">
    <source>
        <dbReference type="ARBA" id="ARBA00010398"/>
    </source>
</evidence>
<feature type="binding site" evidence="23">
    <location>
        <position position="856"/>
    </location>
    <ligand>
        <name>methylcob(III)alamin</name>
        <dbReference type="ChEBI" id="CHEBI:28115"/>
    </ligand>
</feature>
<evidence type="ECO:0000256" key="23">
    <source>
        <dbReference type="PIRSR" id="PIRSR000381-2"/>
    </source>
</evidence>
<keyword evidence="9 21" id="KW-0028">Amino-acid biosynthesis</keyword>
<dbReference type="eggNOG" id="COG0646">
    <property type="taxonomic scope" value="Bacteria"/>
</dbReference>
<dbReference type="PROSITE" id="PS50972">
    <property type="entry name" value="PTERIN_BINDING"/>
    <property type="match status" value="1"/>
</dbReference>
<evidence type="ECO:0000256" key="10">
    <source>
        <dbReference type="ARBA" id="ARBA00022628"/>
    </source>
</evidence>
<dbReference type="PROSITE" id="PS50970">
    <property type="entry name" value="HCY"/>
    <property type="match status" value="1"/>
</dbReference>
<accession>E4T592</accession>
<dbReference type="InterPro" id="IPR003726">
    <property type="entry name" value="HCY_dom"/>
</dbReference>
<feature type="binding site" description="axial binding residue" evidence="22">
    <location>
        <position position="755"/>
    </location>
    <ligand>
        <name>methylcob(III)alamin</name>
        <dbReference type="ChEBI" id="CHEBI:28115"/>
    </ligand>
    <ligandPart>
        <name>Co</name>
        <dbReference type="ChEBI" id="CHEBI:27638"/>
    </ligandPart>
</feature>
<evidence type="ECO:0000256" key="9">
    <source>
        <dbReference type="ARBA" id="ARBA00022605"/>
    </source>
</evidence>
<keyword evidence="17 21" id="KW-0170">Cobalt</keyword>
<dbReference type="InterPro" id="IPR000489">
    <property type="entry name" value="Pterin-binding_dom"/>
</dbReference>
<dbReference type="Proteomes" id="UP000008718">
    <property type="component" value="Chromosome"/>
</dbReference>
<dbReference type="GO" id="GO:0008270">
    <property type="term" value="F:zinc ion binding"/>
    <property type="evidence" value="ECO:0007669"/>
    <property type="project" value="UniProtKB-UniRule"/>
</dbReference>
<dbReference type="InterPro" id="IPR011822">
    <property type="entry name" value="MetH"/>
</dbReference>
<dbReference type="NCBIfam" id="TIGR02082">
    <property type="entry name" value="metH"/>
    <property type="match status" value="1"/>
</dbReference>
<feature type="binding site" evidence="23">
    <location>
        <position position="688"/>
    </location>
    <ligand>
        <name>methylcob(III)alamin</name>
        <dbReference type="ChEBI" id="CHEBI:28115"/>
    </ligand>
</feature>
<evidence type="ECO:0000256" key="21">
    <source>
        <dbReference type="PIRNR" id="PIRNR000381"/>
    </source>
</evidence>
<protein>
    <recommendedName>
        <fullName evidence="7 20">Methionine synthase</fullName>
        <ecNumber evidence="6 20">2.1.1.13</ecNumber>
    </recommendedName>
    <alternativeName>
        <fullName evidence="19 21">5-methyltetrahydrofolate--homocysteine methyltransferase</fullName>
    </alternativeName>
</protein>
<feature type="binding site" evidence="22 24">
    <location>
        <position position="306"/>
    </location>
    <ligand>
        <name>Zn(2+)</name>
        <dbReference type="ChEBI" id="CHEBI:29105"/>
    </ligand>
</feature>
<feature type="binding site" evidence="22 24">
    <location>
        <position position="242"/>
    </location>
    <ligand>
        <name>Zn(2+)</name>
        <dbReference type="ChEBI" id="CHEBI:29105"/>
    </ligand>
</feature>
<comment type="similarity">
    <text evidence="5">Belongs to the vitamin-B12 dependent methionine synthase family.</text>
</comment>
<dbReference type="InterPro" id="IPR003759">
    <property type="entry name" value="Cbl-bd_cap"/>
</dbReference>
<dbReference type="EC" id="2.1.1.13" evidence="6 20"/>
<dbReference type="HOGENOM" id="CLU_004914_0_1_10"/>
<sequence length="910" mass="100216">MNLRTILENRILILDGAMGTMIQRHKLNEADYRGTRFANCEILQKGNNDLLVLTQPDIIYGIHNQYLEAGADIIETNTFNAQRISMEDYGMCDLVREINIEAAKLARKAADEFTAKNLAKPRFVAGAVGPTNKTASMSPDVNNPAFRAVSFDDLVAAYKEQILALIEGGVDALLIETIFDTLNAKAAIFAAEEAMSELGKRVEIMLSATVADTSGRTLSGQTIRAFLASIGHANILSVGLNCSFGAKDLKPYLHEINEHSPWFVSAYPNAGLPNQFGEYDETPETMAIQVKEYFDEKLVNIIGGCCGTSPDHIATYSALIENKEVRKPGLASKKLELSGLEELEIEDSSLFVNIGERCNVAGSRMFLRLINEKKYEEALSIARKQVEDGAQVIDINMDDAMLESKEEMVTFLNYVAAEPEISRVPIMIDSSKWEVIEAGLKCVQGKCIVNSISLKEGEEEFLYKARKIRAYGAAVVVMAFDEQGQADSFDRKTQICSRAYHLLVDKIGFPPQDIIFDPNVLAIATGIEEHNNYGVDFINATRWIKQNLPYAKISGGVSNLSFSFRGNNVVREAIHSVFLYYAIKEGMDMGIVNAGMLQIYQDIEPELLEHVEDIVLNRRPDATERMIELAEKVKNQASGEKVEKVDEWRSRTLQGRLEHALIKGISEFLEEDLSEALTQFDTAIEIIEGPLMSGMNIVGELFGEGKMFLPQVVKTARTMKKAVAILQPEIEKQKVPGQSSSAGKFLIATVKGDVHDIGKNIVAVVLACNNFEVIDLGVMTPTEKIIQTAIDEKVDMVGLSGLITPSLEEMAHVATEMQKAGLSIPLLIGGATTSKVHTAVKIAPNYGGPVVYVKDASVNTHVVAQLMSKTQHVAYEAGIAAEYQALREKQTKKADLLSLDEAKKRKPNLF</sequence>
<evidence type="ECO:0000256" key="4">
    <source>
        <dbReference type="ARBA" id="ARBA00005178"/>
    </source>
</evidence>
<dbReference type="SUPFAM" id="SSF52242">
    <property type="entry name" value="Cobalamin (vitamin B12)-binding domain"/>
    <property type="match status" value="1"/>
</dbReference>
<dbReference type="GO" id="GO:0031419">
    <property type="term" value="F:cobalamin binding"/>
    <property type="evidence" value="ECO:0007669"/>
    <property type="project" value="UniProtKB-UniRule"/>
</dbReference>
<evidence type="ECO:0000259" key="27">
    <source>
        <dbReference type="PROSITE" id="PS51332"/>
    </source>
</evidence>
<evidence type="ECO:0000256" key="13">
    <source>
        <dbReference type="ARBA" id="ARBA00022723"/>
    </source>
</evidence>
<evidence type="ECO:0000256" key="11">
    <source>
        <dbReference type="ARBA" id="ARBA00022679"/>
    </source>
</evidence>
<evidence type="ECO:0000256" key="7">
    <source>
        <dbReference type="ARBA" id="ARBA00013998"/>
    </source>
</evidence>
<evidence type="ECO:0000313" key="30">
    <source>
        <dbReference type="Proteomes" id="UP000008718"/>
    </source>
</evidence>
<organism evidence="29 30">
    <name type="scientific">Paludibacter propionicigenes (strain DSM 17365 / JCM 13257 / WB4)</name>
    <dbReference type="NCBI Taxonomy" id="694427"/>
    <lineage>
        <taxon>Bacteria</taxon>
        <taxon>Pseudomonadati</taxon>
        <taxon>Bacteroidota</taxon>
        <taxon>Bacteroidia</taxon>
        <taxon>Bacteroidales</taxon>
        <taxon>Paludibacteraceae</taxon>
        <taxon>Paludibacter</taxon>
    </lineage>
</organism>
<evidence type="ECO:0000256" key="12">
    <source>
        <dbReference type="ARBA" id="ARBA00022691"/>
    </source>
</evidence>
<dbReference type="Gene3D" id="3.40.50.280">
    <property type="entry name" value="Cobalamin-binding domain"/>
    <property type="match status" value="1"/>
</dbReference>
<dbReference type="GO" id="GO:0050667">
    <property type="term" value="P:homocysteine metabolic process"/>
    <property type="evidence" value="ECO:0007669"/>
    <property type="project" value="TreeGrafter"/>
</dbReference>
<dbReference type="Pfam" id="PF02574">
    <property type="entry name" value="S-methyl_trans"/>
    <property type="match status" value="1"/>
</dbReference>
<feature type="binding site" evidence="23">
    <location>
        <position position="804"/>
    </location>
    <ligand>
        <name>methylcob(III)alamin</name>
        <dbReference type="ChEBI" id="CHEBI:28115"/>
    </ligand>
</feature>
<dbReference type="GO" id="GO:0032259">
    <property type="term" value="P:methylation"/>
    <property type="evidence" value="ECO:0007669"/>
    <property type="project" value="UniProtKB-KW"/>
</dbReference>
<dbReference type="GO" id="GO:0005829">
    <property type="term" value="C:cytosol"/>
    <property type="evidence" value="ECO:0007669"/>
    <property type="project" value="TreeGrafter"/>
</dbReference>
<name>E4T592_PALPW</name>
<feature type="domain" description="Hcy-binding" evidence="25">
    <location>
        <begin position="1"/>
        <end position="320"/>
    </location>
</feature>
<dbReference type="FunFam" id="3.40.50.280:FF:000006">
    <property type="entry name" value="Methionine synthase (B12-dependent)"/>
    <property type="match status" value="1"/>
</dbReference>
<dbReference type="GO" id="GO:0008705">
    <property type="term" value="F:methionine synthase activity"/>
    <property type="evidence" value="ECO:0007669"/>
    <property type="project" value="UniProtKB-UniRule"/>
</dbReference>
<keyword evidence="15 21" id="KW-0862">Zinc</keyword>
<evidence type="ECO:0000313" key="29">
    <source>
        <dbReference type="EMBL" id="ADQ79886.1"/>
    </source>
</evidence>
<evidence type="ECO:0000256" key="16">
    <source>
        <dbReference type="ARBA" id="ARBA00023167"/>
    </source>
</evidence>
<dbReference type="InterPro" id="IPR006158">
    <property type="entry name" value="Cobalamin-bd"/>
</dbReference>
<evidence type="ECO:0000259" key="26">
    <source>
        <dbReference type="PROSITE" id="PS50972"/>
    </source>
</evidence>
<keyword evidence="13 21" id="KW-0479">Metal-binding</keyword>
<dbReference type="RefSeq" id="WP_013445255.1">
    <property type="nucleotide sequence ID" value="NC_014734.1"/>
</dbReference>
<dbReference type="Gene3D" id="3.20.20.330">
    <property type="entry name" value="Homocysteine-binding-like domain"/>
    <property type="match status" value="1"/>
</dbReference>
<feature type="binding site" evidence="23">
    <location>
        <position position="800"/>
    </location>
    <ligand>
        <name>methylcob(III)alamin</name>
        <dbReference type="ChEBI" id="CHEBI:28115"/>
    </ligand>
</feature>
<evidence type="ECO:0000256" key="8">
    <source>
        <dbReference type="ARBA" id="ARBA00022603"/>
    </source>
</evidence>
<dbReference type="KEGG" id="ppn:Palpr_1747"/>
<proteinExistence type="inferred from homology"/>